<gene>
    <name evidence="1" type="ORF">RGR602_CH01495</name>
</gene>
<evidence type="ECO:0000313" key="2">
    <source>
        <dbReference type="Proteomes" id="UP000031368"/>
    </source>
</evidence>
<evidence type="ECO:0008006" key="3">
    <source>
        <dbReference type="Google" id="ProtNLM"/>
    </source>
</evidence>
<dbReference type="AlphaFoldDB" id="A0A0B4X2Q4"/>
<dbReference type="RefSeq" id="WP_039844581.1">
    <property type="nucleotide sequence ID" value="NZ_CP006877.1"/>
</dbReference>
<accession>A0A0B4X2Q4</accession>
<dbReference type="KEGG" id="rga:RGR602_CH01495"/>
<evidence type="ECO:0000313" key="1">
    <source>
        <dbReference type="EMBL" id="AJD40847.1"/>
    </source>
</evidence>
<protein>
    <recommendedName>
        <fullName evidence="3">HAD superfamily hydrolase protein</fullName>
    </recommendedName>
</protein>
<dbReference type="Proteomes" id="UP000031368">
    <property type="component" value="Chromosome"/>
</dbReference>
<name>A0A0B4X2Q4_9HYPH</name>
<reference evidence="1 2" key="1">
    <citation type="submission" date="2013-11" db="EMBL/GenBank/DDBJ databases">
        <title>Complete genome sequence of Rhizobium gallicum bv. gallicum R602.</title>
        <authorList>
            <person name="Bustos P."/>
            <person name="Santamaria R.I."/>
            <person name="Lozano L."/>
            <person name="Acosta J.L."/>
            <person name="Ormeno-Orrillo E."/>
            <person name="Rogel M.A."/>
            <person name="Romero D."/>
            <person name="Cevallos M.A."/>
            <person name="Martinez-Romero E."/>
            <person name="Gonzalez V."/>
        </authorList>
    </citation>
    <scope>NUCLEOTIDE SEQUENCE [LARGE SCALE GENOMIC DNA]</scope>
    <source>
        <strain evidence="1 2">R602</strain>
    </source>
</reference>
<dbReference type="EMBL" id="CP006877">
    <property type="protein sequence ID" value="AJD40847.1"/>
    <property type="molecule type" value="Genomic_DNA"/>
</dbReference>
<sequence>METETFDISHVRLGDRPLIVCDVDDVVLQFIDPFQRFLLSEGHELLPRSFHLHGNIVSKDGVALEVIHVSRLIETFFERQEEWQLPLSRATETLGRLSATADIVFLTAMPPVYADQRRRLLDRFSLPYPLLATRQPKGPVVKALHGVRPLPVAFIDDMAVNLHSVREHVDNCLLLHLMPVSEIHRFAPAAMHDIQRIHDWNEAASLIGRHFTEADAARSLTAANSTA</sequence>
<dbReference type="HOGENOM" id="CLU_110578_0_0_5"/>
<keyword evidence="2" id="KW-1185">Reference proteome</keyword>
<proteinExistence type="predicted"/>
<organism evidence="1 2">
    <name type="scientific">Rhizobium gallicum bv. gallicum R602sp</name>
    <dbReference type="NCBI Taxonomy" id="1041138"/>
    <lineage>
        <taxon>Bacteria</taxon>
        <taxon>Pseudomonadati</taxon>
        <taxon>Pseudomonadota</taxon>
        <taxon>Alphaproteobacteria</taxon>
        <taxon>Hyphomicrobiales</taxon>
        <taxon>Rhizobiaceae</taxon>
        <taxon>Rhizobium/Agrobacterium group</taxon>
        <taxon>Rhizobium</taxon>
    </lineage>
</organism>